<name>A0ABT2KAS8_9RHOB</name>
<organism evidence="2 3">
    <name type="scientific">Paracoccus maritimus</name>
    <dbReference type="NCBI Taxonomy" id="2933292"/>
    <lineage>
        <taxon>Bacteria</taxon>
        <taxon>Pseudomonadati</taxon>
        <taxon>Pseudomonadota</taxon>
        <taxon>Alphaproteobacteria</taxon>
        <taxon>Rhodobacterales</taxon>
        <taxon>Paracoccaceae</taxon>
        <taxon>Paracoccus</taxon>
    </lineage>
</organism>
<keyword evidence="1" id="KW-0472">Membrane</keyword>
<gene>
    <name evidence="2" type="ORF">MU516_12310</name>
</gene>
<keyword evidence="1" id="KW-0812">Transmembrane</keyword>
<feature type="transmembrane region" description="Helical" evidence="1">
    <location>
        <begin position="181"/>
        <end position="200"/>
    </location>
</feature>
<feature type="transmembrane region" description="Helical" evidence="1">
    <location>
        <begin position="7"/>
        <end position="25"/>
    </location>
</feature>
<feature type="transmembrane region" description="Helical" evidence="1">
    <location>
        <begin position="127"/>
        <end position="147"/>
    </location>
</feature>
<keyword evidence="1" id="KW-1133">Transmembrane helix</keyword>
<dbReference type="RefSeq" id="WP_260277501.1">
    <property type="nucleotide sequence ID" value="NZ_JANAVZ010000006.1"/>
</dbReference>
<feature type="transmembrane region" description="Helical" evidence="1">
    <location>
        <begin position="207"/>
        <end position="226"/>
    </location>
</feature>
<dbReference type="Proteomes" id="UP001320702">
    <property type="component" value="Unassembled WGS sequence"/>
</dbReference>
<evidence type="ECO:0000313" key="2">
    <source>
        <dbReference type="EMBL" id="MCT4333648.1"/>
    </source>
</evidence>
<accession>A0ABT2KAS8</accession>
<protein>
    <submittedName>
        <fullName evidence="2">Uncharacterized protein</fullName>
    </submittedName>
</protein>
<feature type="transmembrane region" description="Helical" evidence="1">
    <location>
        <begin position="70"/>
        <end position="91"/>
    </location>
</feature>
<feature type="transmembrane region" description="Helical" evidence="1">
    <location>
        <begin position="154"/>
        <end position="175"/>
    </location>
</feature>
<dbReference type="EMBL" id="JANAVZ010000006">
    <property type="protein sequence ID" value="MCT4333648.1"/>
    <property type="molecule type" value="Genomic_DNA"/>
</dbReference>
<proteinExistence type="predicted"/>
<evidence type="ECO:0000256" key="1">
    <source>
        <dbReference type="SAM" id="Phobius"/>
    </source>
</evidence>
<sequence length="252" mass="25761">MSRVGHITHVLIATGFVASGLAVVMHSRGLPRLEETYGSGGALSSLSPDLAGRTSSDLIQHLYLRPENPVMWALLFVLFLLVLLDAGGEVIESPAKKRRGGHGVCPALALALIGGALWPWLDGQEPLIAAVCAILTAISATVASVRASNQHRPAIGFLAGWSTGLAAASLAAVIAEQASLGVSQTAIVAILPAAIIGMAVQHRLGRSFSYSVALIWAFCGLAATTMGTAPMAALAAILGITAMTAALIRAAS</sequence>
<comment type="caution">
    <text evidence="2">The sequence shown here is derived from an EMBL/GenBank/DDBJ whole genome shotgun (WGS) entry which is preliminary data.</text>
</comment>
<evidence type="ECO:0000313" key="3">
    <source>
        <dbReference type="Proteomes" id="UP001320702"/>
    </source>
</evidence>
<keyword evidence="3" id="KW-1185">Reference proteome</keyword>
<feature type="transmembrane region" description="Helical" evidence="1">
    <location>
        <begin position="103"/>
        <end position="121"/>
    </location>
</feature>
<feature type="transmembrane region" description="Helical" evidence="1">
    <location>
        <begin position="232"/>
        <end position="251"/>
    </location>
</feature>
<reference evidence="2 3" key="1">
    <citation type="submission" date="2022-04" db="EMBL/GenBank/DDBJ databases">
        <title>Paracoccus sp. YLB-12 draft genome sequence.</title>
        <authorList>
            <person name="Yu L."/>
        </authorList>
    </citation>
    <scope>NUCLEOTIDE SEQUENCE [LARGE SCALE GENOMIC DNA]</scope>
    <source>
        <strain evidence="2 3">YLB-12</strain>
    </source>
</reference>